<gene>
    <name evidence="5" type="primary">NLRC3</name>
    <name evidence="5" type="ORF">AK812_SmicGene46619</name>
</gene>
<dbReference type="InterPro" id="IPR001611">
    <property type="entry name" value="Leu-rich_rpt"/>
</dbReference>
<evidence type="ECO:0000256" key="4">
    <source>
        <dbReference type="SAM" id="MobiDB-lite"/>
    </source>
</evidence>
<organism evidence="5 6">
    <name type="scientific">Symbiodinium microadriaticum</name>
    <name type="common">Dinoflagellate</name>
    <name type="synonym">Zooxanthella microadriatica</name>
    <dbReference type="NCBI Taxonomy" id="2951"/>
    <lineage>
        <taxon>Eukaryota</taxon>
        <taxon>Sar</taxon>
        <taxon>Alveolata</taxon>
        <taxon>Dinophyceae</taxon>
        <taxon>Suessiales</taxon>
        <taxon>Symbiodiniaceae</taxon>
        <taxon>Symbiodinium</taxon>
    </lineage>
</organism>
<comment type="subcellular location">
    <subcellularLocation>
        <location evidence="1">Cytoplasm</location>
        <location evidence="1">Cytoskeleton</location>
    </subcellularLocation>
</comment>
<dbReference type="Pfam" id="PF13516">
    <property type="entry name" value="LRR_6"/>
    <property type="match status" value="4"/>
</dbReference>
<dbReference type="Gene3D" id="3.80.10.10">
    <property type="entry name" value="Ribonuclease Inhibitor"/>
    <property type="match status" value="2"/>
</dbReference>
<dbReference type="EMBL" id="LSRX01004440">
    <property type="protein sequence ID" value="OLP73979.1"/>
    <property type="molecule type" value="Genomic_DNA"/>
</dbReference>
<dbReference type="AlphaFoldDB" id="A0A1Q9BTH4"/>
<keyword evidence="3" id="KW-0206">Cytoskeleton</keyword>
<sequence length="509" mass="56508">MQTSVFFGYLYELLRQQKLLPRRQEEWGLVSHEEVSEWAAGTRDAMLISVSHAWETREHPDPCGDQLKRLVNCLSLYDAAYSSEIWVFYDYVSLFQYERQTDAENESFRRSMSHMHMCYAHECNWTVRLEALTPDNVWQAALQSSEHLVMVYDDKSKSVRGWRHINTNTKSRSEQNQRIDAPGSEVNSTSELRGKVPMAPEVFQEDMKKAAFTHRNDAAEVQKLQQDIYYETVSACEEALLTNLPEGELGRLAKALKDYRKLKVLRLRNIQVGEAEAEEFCKVGPPCHEALADVLKSNCTMTHVDLGYNRIGDEGAEALADALKSNCTVTHINLQSNIIRDEGAKALADALKSNCTITHINLKGNWISDFGAEALADALKRNCMVTHVDLAFNSIGDEGEKALAEAVEANGTVTVIANGRHIGGKGAEAGALGAPGGNFAADALKSPHPRTVTRIDLAWNRSRDETLEANGTVTVNLLLRLLGIGGGEDIEESDIEESAKHSADATKSR</sequence>
<comment type="caution">
    <text evidence="5">The sequence shown here is derived from an EMBL/GenBank/DDBJ whole genome shotgun (WGS) entry which is preliminary data.</text>
</comment>
<reference evidence="5 6" key="1">
    <citation type="submission" date="2016-02" db="EMBL/GenBank/DDBJ databases">
        <title>Genome analysis of coral dinoflagellate symbionts highlights evolutionary adaptations to a symbiotic lifestyle.</title>
        <authorList>
            <person name="Aranda M."/>
            <person name="Li Y."/>
            <person name="Liew Y.J."/>
            <person name="Baumgarten S."/>
            <person name="Simakov O."/>
            <person name="Wilson M."/>
            <person name="Piel J."/>
            <person name="Ashoor H."/>
            <person name="Bougouffa S."/>
            <person name="Bajic V.B."/>
            <person name="Ryu T."/>
            <person name="Ravasi T."/>
            <person name="Bayer T."/>
            <person name="Micklem G."/>
            <person name="Kim H."/>
            <person name="Bhak J."/>
            <person name="Lajeunesse T.C."/>
            <person name="Voolstra C.R."/>
        </authorList>
    </citation>
    <scope>NUCLEOTIDE SEQUENCE [LARGE SCALE GENOMIC DNA]</scope>
    <source>
        <strain evidence="5 6">CCMP2467</strain>
    </source>
</reference>
<keyword evidence="2" id="KW-0963">Cytoplasm</keyword>
<protein>
    <submittedName>
        <fullName evidence="5">Protein NLRC3</fullName>
    </submittedName>
</protein>
<evidence type="ECO:0000313" key="6">
    <source>
        <dbReference type="Proteomes" id="UP000186817"/>
    </source>
</evidence>
<accession>A0A1Q9BTH4</accession>
<dbReference type="SUPFAM" id="SSF52047">
    <property type="entry name" value="RNI-like"/>
    <property type="match status" value="1"/>
</dbReference>
<evidence type="ECO:0000256" key="3">
    <source>
        <dbReference type="ARBA" id="ARBA00023212"/>
    </source>
</evidence>
<dbReference type="SMART" id="SM00368">
    <property type="entry name" value="LRR_RI"/>
    <property type="match status" value="4"/>
</dbReference>
<dbReference type="PANTHER" id="PTHR24107:SF2">
    <property type="entry name" value="NLR FAMILY CARD DOMAIN CONTAINING 3"/>
    <property type="match status" value="1"/>
</dbReference>
<dbReference type="Proteomes" id="UP000186817">
    <property type="component" value="Unassembled WGS sequence"/>
</dbReference>
<dbReference type="PANTHER" id="PTHR24107">
    <property type="entry name" value="YNEIN REGULATORY COMPLEX SUBUNIT 5"/>
    <property type="match status" value="1"/>
</dbReference>
<evidence type="ECO:0000256" key="1">
    <source>
        <dbReference type="ARBA" id="ARBA00004245"/>
    </source>
</evidence>
<dbReference type="OMA" id="VGPPCHE"/>
<feature type="region of interest" description="Disordered" evidence="4">
    <location>
        <begin position="166"/>
        <end position="193"/>
    </location>
</feature>
<dbReference type="OrthoDB" id="437403at2759"/>
<dbReference type="InterPro" id="IPR032675">
    <property type="entry name" value="LRR_dom_sf"/>
</dbReference>
<keyword evidence="6" id="KW-1185">Reference proteome</keyword>
<evidence type="ECO:0000313" key="5">
    <source>
        <dbReference type="EMBL" id="OLP73979.1"/>
    </source>
</evidence>
<dbReference type="InterPro" id="IPR052410">
    <property type="entry name" value="DRC5"/>
</dbReference>
<proteinExistence type="predicted"/>
<dbReference type="GO" id="GO:0005856">
    <property type="term" value="C:cytoskeleton"/>
    <property type="evidence" value="ECO:0007669"/>
    <property type="project" value="UniProtKB-SubCell"/>
</dbReference>
<name>A0A1Q9BTH4_SYMMI</name>
<feature type="non-terminal residue" evidence="5">
    <location>
        <position position="509"/>
    </location>
</feature>
<evidence type="ECO:0000256" key="2">
    <source>
        <dbReference type="ARBA" id="ARBA00022490"/>
    </source>
</evidence>